<dbReference type="SUPFAM" id="SSF53790">
    <property type="entry name" value="Tetrapyrrole methylase"/>
    <property type="match status" value="1"/>
</dbReference>
<dbReference type="PANTHER" id="PTHR47036:SF1">
    <property type="entry name" value="COBALT-FACTOR III C(17)-METHYLTRANSFERASE-RELATED"/>
    <property type="match status" value="1"/>
</dbReference>
<feature type="domain" description="Cobalamin synthesis G N-terminal" evidence="8">
    <location>
        <begin position="56"/>
        <end position="134"/>
    </location>
</feature>
<accession>A0ABU9YMN9</accession>
<dbReference type="CDD" id="cd11646">
    <property type="entry name" value="Precorrin_3B_C17_MT"/>
    <property type="match status" value="1"/>
</dbReference>
<keyword evidence="4 9" id="KW-0808">Transferase</keyword>
<dbReference type="GO" id="GO:0030789">
    <property type="term" value="F:precorrin-3B C17-methyltransferase activity"/>
    <property type="evidence" value="ECO:0007669"/>
    <property type="project" value="UniProtKB-EC"/>
</dbReference>
<name>A0ABU9YMN9_9PROT</name>
<evidence type="ECO:0000256" key="4">
    <source>
        <dbReference type="ARBA" id="ARBA00022679"/>
    </source>
</evidence>
<protein>
    <submittedName>
        <fullName evidence="9">Precorrin-3B C(17)-methyltransferase</fullName>
        <ecNumber evidence="9">2.1.1.131</ecNumber>
    </submittedName>
</protein>
<dbReference type="InterPro" id="IPR036518">
    <property type="entry name" value="CobE/GbiG_C_sf"/>
</dbReference>
<dbReference type="GO" id="GO:0032259">
    <property type="term" value="P:methylation"/>
    <property type="evidence" value="ECO:0007669"/>
    <property type="project" value="UniProtKB-KW"/>
</dbReference>
<feature type="domain" description="Tetrapyrrole methylase" evidence="6">
    <location>
        <begin position="361"/>
        <end position="576"/>
    </location>
</feature>
<dbReference type="Pfam" id="PF11760">
    <property type="entry name" value="CbiG_N"/>
    <property type="match status" value="1"/>
</dbReference>
<dbReference type="EMBL" id="JBBKTW010000006">
    <property type="protein sequence ID" value="MEN2989931.1"/>
    <property type="molecule type" value="Genomic_DNA"/>
</dbReference>
<dbReference type="PANTHER" id="PTHR47036">
    <property type="entry name" value="COBALT-FACTOR III C(17)-METHYLTRANSFERASE-RELATED"/>
    <property type="match status" value="1"/>
</dbReference>
<dbReference type="InterPro" id="IPR038029">
    <property type="entry name" value="GbiG_N_sf"/>
</dbReference>
<dbReference type="InterPro" id="IPR000878">
    <property type="entry name" value="4pyrrol_Mease"/>
</dbReference>
<dbReference type="InterPro" id="IPR035996">
    <property type="entry name" value="4pyrrol_Methylase_sf"/>
</dbReference>
<dbReference type="Gene3D" id="3.40.1010.10">
    <property type="entry name" value="Cobalt-precorrin-4 Transmethylase, Domain 1"/>
    <property type="match status" value="1"/>
</dbReference>
<dbReference type="InterPro" id="IPR002750">
    <property type="entry name" value="CobE/GbiG_C"/>
</dbReference>
<feature type="domain" description="CobE/GbiG C-terminal" evidence="7">
    <location>
        <begin position="223"/>
        <end position="343"/>
    </location>
</feature>
<keyword evidence="5" id="KW-0949">S-adenosyl-L-methionine</keyword>
<dbReference type="Pfam" id="PF00590">
    <property type="entry name" value="TP_methylase"/>
    <property type="match status" value="1"/>
</dbReference>
<keyword evidence="3 9" id="KW-0489">Methyltransferase</keyword>
<evidence type="ECO:0000313" key="9">
    <source>
        <dbReference type="EMBL" id="MEN2989931.1"/>
    </source>
</evidence>
<evidence type="ECO:0000256" key="2">
    <source>
        <dbReference type="ARBA" id="ARBA00022573"/>
    </source>
</evidence>
<dbReference type="EC" id="2.1.1.131" evidence="9"/>
<dbReference type="SUPFAM" id="SSF159672">
    <property type="entry name" value="CbiG N-terminal domain-like"/>
    <property type="match status" value="1"/>
</dbReference>
<dbReference type="RefSeq" id="WP_345937827.1">
    <property type="nucleotide sequence ID" value="NZ_JBBKTW010000006.1"/>
</dbReference>
<dbReference type="Pfam" id="PF01890">
    <property type="entry name" value="CbiG_C"/>
    <property type="match status" value="1"/>
</dbReference>
<dbReference type="Proteomes" id="UP001413721">
    <property type="component" value="Unassembled WGS sequence"/>
</dbReference>
<keyword evidence="2" id="KW-0169">Cobalamin biosynthesis</keyword>
<evidence type="ECO:0000313" key="10">
    <source>
        <dbReference type="Proteomes" id="UP001413721"/>
    </source>
</evidence>
<dbReference type="InterPro" id="IPR014776">
    <property type="entry name" value="4pyrrole_Mease_sub2"/>
</dbReference>
<dbReference type="InterPro" id="IPR014777">
    <property type="entry name" value="4pyrrole_Mease_sub1"/>
</dbReference>
<evidence type="ECO:0000259" key="8">
    <source>
        <dbReference type="Pfam" id="PF11760"/>
    </source>
</evidence>
<evidence type="ECO:0000256" key="5">
    <source>
        <dbReference type="ARBA" id="ARBA00022691"/>
    </source>
</evidence>
<comment type="pathway">
    <text evidence="1">Cofactor biosynthesis; adenosylcobalamin biosynthesis.</text>
</comment>
<dbReference type="InterPro" id="IPR006363">
    <property type="entry name" value="Cbl_synth_CobJ/CibH_dom"/>
</dbReference>
<dbReference type="Gene3D" id="3.30.950.10">
    <property type="entry name" value="Methyltransferase, Cobalt-precorrin-4 Transmethylase, Domain 2"/>
    <property type="match status" value="1"/>
</dbReference>
<dbReference type="SUPFAM" id="SSF159664">
    <property type="entry name" value="CobE/GbiG C-terminal domain-like"/>
    <property type="match status" value="1"/>
</dbReference>
<evidence type="ECO:0000256" key="1">
    <source>
        <dbReference type="ARBA" id="ARBA00004953"/>
    </source>
</evidence>
<evidence type="ECO:0000259" key="7">
    <source>
        <dbReference type="Pfam" id="PF01890"/>
    </source>
</evidence>
<proteinExistence type="predicted"/>
<dbReference type="Gene3D" id="3.40.50.11220">
    <property type="match status" value="1"/>
</dbReference>
<evidence type="ECO:0000259" key="6">
    <source>
        <dbReference type="Pfam" id="PF00590"/>
    </source>
</evidence>
<dbReference type="NCBIfam" id="TIGR01466">
    <property type="entry name" value="cobJ_cbiH"/>
    <property type="match status" value="1"/>
</dbReference>
<dbReference type="Gene3D" id="3.30.420.180">
    <property type="entry name" value="CobE/GbiG C-terminal domain"/>
    <property type="match status" value="1"/>
</dbReference>
<gene>
    <name evidence="9" type="primary">cobJ</name>
    <name evidence="9" type="ORF">WG926_16560</name>
</gene>
<organism evidence="9 10">
    <name type="scientific">Tistrella arctica</name>
    <dbReference type="NCBI Taxonomy" id="3133430"/>
    <lineage>
        <taxon>Bacteria</taxon>
        <taxon>Pseudomonadati</taxon>
        <taxon>Pseudomonadota</taxon>
        <taxon>Alphaproteobacteria</taxon>
        <taxon>Geminicoccales</taxon>
        <taxon>Geminicoccaceae</taxon>
        <taxon>Tistrella</taxon>
    </lineage>
</organism>
<keyword evidence="10" id="KW-1185">Reference proteome</keyword>
<dbReference type="InterPro" id="IPR051810">
    <property type="entry name" value="Precorrin_MeTrfase"/>
</dbReference>
<reference evidence="9 10" key="1">
    <citation type="submission" date="2024-03" db="EMBL/GenBank/DDBJ databases">
        <title>High-quality draft genome sequencing of Tistrella sp. BH-R2-4.</title>
        <authorList>
            <person name="Dong C."/>
        </authorList>
    </citation>
    <scope>NUCLEOTIDE SEQUENCE [LARGE SCALE GENOMIC DNA]</scope>
    <source>
        <strain evidence="9 10">BH-R2-4</strain>
    </source>
</reference>
<evidence type="ECO:0000256" key="3">
    <source>
        <dbReference type="ARBA" id="ARBA00022603"/>
    </source>
</evidence>
<dbReference type="InterPro" id="IPR021744">
    <property type="entry name" value="CbiG_N"/>
</dbReference>
<comment type="caution">
    <text evidence="9">The sequence shown here is derived from an EMBL/GenBank/DDBJ whole genome shotgun (WGS) entry which is preliminary data.</text>
</comment>
<sequence>MTDMTPAILILGPSALPLARRLAALLPGAVITGPHARLDAAERIEVAPLEPVADGLRALFLAGRPVIGIAAAGALIRMLAPVLATKATEPPVLAVAEDASVVVPLLGGHHGANDLARRIAGAIGAVAAITTAGDLRFGVALDDPPAGWRLAADCDPKPAMAALVAGAAIRLDPTLADPTWPDTTLPDWLAHLPQAADGAVAVVTSHLRINAPDGGLLYHPQSLAIGIGSDRGAPAAEIGRLIDDTLADAGLAPEAVALIVTIDIKADEAGIAAAAEARGLPVRIFPAARLAEEAPRLETPSAYVLATVGVAGVAEAAALAAAGPDGRLIVAKRRSARATCAVALAPAPIDVDRTGRAPGVLYVVGIGPGRADWRTPEVDRMVAASTDLVGYGLYLDLLGPAAAGKRRHGYELGEEERRVACALDLAAEGREVALVCSGDAGIYAMAALVYELIERGQDQGGPRPLWSRVRVRVSPGISALQAAAARAGAPLGHDFCAISLSDLMTPWPVIERRVQAAADGDFVVAFYNPVSRRRRHQLARAREILLAARGPATPVILARNLGRPDETVTVIELGRLDVDAVDMLTLVMVGARGTRRLDLGQGVRVYTPRGYGSRGEEVA</sequence>